<accession>A0A6A5WR49</accession>
<dbReference type="OrthoDB" id="5393404at2759"/>
<sequence>MAPLPNTLLSLLSRSLFPDSPTPTINLDARGLSPMAVHDLHLAKRAATSNSNRVPGAKPPQEFNNVGFQVLFALLGTGMVLTALWFFFWAKNGGFKFNGKDDWEDYKSTVLRRKGPDGKTLSNATKSTKLGGGSVVHGGSFGDESSTGYTDETATSADHNEMREVEEGKSRRFGLRGGDVPKKNRRDREHTNNYKDPELREYRTEKAARVGGLNREADGVYTDISTTVASDLGSNVSSKPLVAKPKDQKKLAKEKEQRARERMKAAKLAEKEALRVAAAEAKAKKEAEKVDAKKARAEQKKAKKTKSEATPSEYPATEYNPATEYTATEYPPTEYPATEYPATEYPATEYPATEYPPTEYPATEYMPKQLAAIKPAPRPSQSRPKRAPPSAAYSFISGDDTGTVYTAPYTESRAAPSEANESSYYSDYRPNADPTTFAQRSRRERPSERPAGSRPHTQSPVKSQPSSRQGSPRKQHRSSRPTEASTVSASSDIFTAANGNVQGTIAYPCYIPGLSSAGSASVAPNESVSQVGQNRREGRREEKRNEGRRGRDVMDGYRRGGVRVVGRRDSLSDSDS</sequence>
<evidence type="ECO:0000256" key="2">
    <source>
        <dbReference type="SAM" id="Phobius"/>
    </source>
</evidence>
<keyword evidence="4" id="KW-1185">Reference proteome</keyword>
<feature type="region of interest" description="Disordered" evidence="1">
    <location>
        <begin position="114"/>
        <end position="193"/>
    </location>
</feature>
<evidence type="ECO:0000313" key="3">
    <source>
        <dbReference type="EMBL" id="KAF2004007.1"/>
    </source>
</evidence>
<gene>
    <name evidence="3" type="ORF">P154DRAFT_519596</name>
</gene>
<reference evidence="3" key="1">
    <citation type="journal article" date="2020" name="Stud. Mycol.">
        <title>101 Dothideomycetes genomes: a test case for predicting lifestyles and emergence of pathogens.</title>
        <authorList>
            <person name="Haridas S."/>
            <person name="Albert R."/>
            <person name="Binder M."/>
            <person name="Bloem J."/>
            <person name="Labutti K."/>
            <person name="Salamov A."/>
            <person name="Andreopoulos B."/>
            <person name="Baker S."/>
            <person name="Barry K."/>
            <person name="Bills G."/>
            <person name="Bluhm B."/>
            <person name="Cannon C."/>
            <person name="Castanera R."/>
            <person name="Culley D."/>
            <person name="Daum C."/>
            <person name="Ezra D."/>
            <person name="Gonzalez J."/>
            <person name="Henrissat B."/>
            <person name="Kuo A."/>
            <person name="Liang C."/>
            <person name="Lipzen A."/>
            <person name="Lutzoni F."/>
            <person name="Magnuson J."/>
            <person name="Mondo S."/>
            <person name="Nolan M."/>
            <person name="Ohm R."/>
            <person name="Pangilinan J."/>
            <person name="Park H.-J."/>
            <person name="Ramirez L."/>
            <person name="Alfaro M."/>
            <person name="Sun H."/>
            <person name="Tritt A."/>
            <person name="Yoshinaga Y."/>
            <person name="Zwiers L.-H."/>
            <person name="Turgeon B."/>
            <person name="Goodwin S."/>
            <person name="Spatafora J."/>
            <person name="Crous P."/>
            <person name="Grigoriev I."/>
        </authorList>
    </citation>
    <scope>NUCLEOTIDE SEQUENCE</scope>
    <source>
        <strain evidence="3">CBS 123094</strain>
    </source>
</reference>
<dbReference type="Proteomes" id="UP000799779">
    <property type="component" value="Unassembled WGS sequence"/>
</dbReference>
<keyword evidence="2" id="KW-0472">Membrane</keyword>
<organism evidence="3 4">
    <name type="scientific">Amniculicola lignicola CBS 123094</name>
    <dbReference type="NCBI Taxonomy" id="1392246"/>
    <lineage>
        <taxon>Eukaryota</taxon>
        <taxon>Fungi</taxon>
        <taxon>Dikarya</taxon>
        <taxon>Ascomycota</taxon>
        <taxon>Pezizomycotina</taxon>
        <taxon>Dothideomycetes</taxon>
        <taxon>Pleosporomycetidae</taxon>
        <taxon>Pleosporales</taxon>
        <taxon>Amniculicolaceae</taxon>
        <taxon>Amniculicola</taxon>
    </lineage>
</organism>
<name>A0A6A5WR49_9PLEO</name>
<feature type="compositionally biased region" description="Basic and acidic residues" evidence="1">
    <location>
        <begin position="566"/>
        <end position="576"/>
    </location>
</feature>
<feature type="compositionally biased region" description="Polar residues" evidence="1">
    <location>
        <begin position="481"/>
        <end position="491"/>
    </location>
</feature>
<feature type="compositionally biased region" description="Basic and acidic residues" evidence="1">
    <location>
        <begin position="283"/>
        <end position="300"/>
    </location>
</feature>
<feature type="compositionally biased region" description="Low complexity" evidence="1">
    <location>
        <begin position="321"/>
        <end position="339"/>
    </location>
</feature>
<feature type="region of interest" description="Disordered" evidence="1">
    <location>
        <begin position="283"/>
        <end position="339"/>
    </location>
</feature>
<feature type="compositionally biased region" description="Basic and acidic residues" evidence="1">
    <location>
        <begin position="244"/>
        <end position="266"/>
    </location>
</feature>
<feature type="transmembrane region" description="Helical" evidence="2">
    <location>
        <begin position="68"/>
        <end position="90"/>
    </location>
</feature>
<evidence type="ECO:0000313" key="4">
    <source>
        <dbReference type="Proteomes" id="UP000799779"/>
    </source>
</evidence>
<keyword evidence="2" id="KW-1133">Transmembrane helix</keyword>
<feature type="compositionally biased region" description="Basic and acidic residues" evidence="1">
    <location>
        <begin position="158"/>
        <end position="170"/>
    </location>
</feature>
<feature type="region of interest" description="Disordered" evidence="1">
    <location>
        <begin position="506"/>
        <end position="576"/>
    </location>
</feature>
<feature type="compositionally biased region" description="Basic and acidic residues" evidence="1">
    <location>
        <begin position="179"/>
        <end position="193"/>
    </location>
</feature>
<feature type="compositionally biased region" description="Polar residues" evidence="1">
    <location>
        <begin position="516"/>
        <end position="531"/>
    </location>
</feature>
<feature type="compositionally biased region" description="Polar residues" evidence="1">
    <location>
        <begin position="143"/>
        <end position="157"/>
    </location>
</feature>
<proteinExistence type="predicted"/>
<protein>
    <submittedName>
        <fullName evidence="3">Uncharacterized protein</fullName>
    </submittedName>
</protein>
<dbReference type="EMBL" id="ML977569">
    <property type="protein sequence ID" value="KAF2004007.1"/>
    <property type="molecule type" value="Genomic_DNA"/>
</dbReference>
<feature type="compositionally biased region" description="Gly residues" evidence="1">
    <location>
        <begin position="130"/>
        <end position="141"/>
    </location>
</feature>
<dbReference type="AlphaFoldDB" id="A0A6A5WR49"/>
<feature type="region of interest" description="Disordered" evidence="1">
    <location>
        <begin position="230"/>
        <end position="266"/>
    </location>
</feature>
<feature type="compositionally biased region" description="Basic and acidic residues" evidence="1">
    <location>
        <begin position="534"/>
        <end position="558"/>
    </location>
</feature>
<keyword evidence="2" id="KW-0812">Transmembrane</keyword>
<feature type="region of interest" description="Disordered" evidence="1">
    <location>
        <begin position="366"/>
        <end position="491"/>
    </location>
</feature>
<evidence type="ECO:0000256" key="1">
    <source>
        <dbReference type="SAM" id="MobiDB-lite"/>
    </source>
</evidence>
<feature type="compositionally biased region" description="Polar residues" evidence="1">
    <location>
        <begin position="455"/>
        <end position="470"/>
    </location>
</feature>